<dbReference type="InterPro" id="IPR000504">
    <property type="entry name" value="RRM_dom"/>
</dbReference>
<feature type="domain" description="CID" evidence="6">
    <location>
        <begin position="383"/>
        <end position="524"/>
    </location>
</feature>
<dbReference type="Pfam" id="PF01805">
    <property type="entry name" value="Surp"/>
    <property type="match status" value="1"/>
</dbReference>
<dbReference type="Gene3D" id="1.10.10.790">
    <property type="entry name" value="Surp module"/>
    <property type="match status" value="1"/>
</dbReference>
<evidence type="ECO:0000256" key="1">
    <source>
        <dbReference type="ARBA" id="ARBA00022884"/>
    </source>
</evidence>
<feature type="region of interest" description="Disordered" evidence="3">
    <location>
        <begin position="610"/>
        <end position="697"/>
    </location>
</feature>
<dbReference type="SUPFAM" id="SSF109905">
    <property type="entry name" value="Surp module (SWAP domain)"/>
    <property type="match status" value="1"/>
</dbReference>
<dbReference type="GeneID" id="114326458"/>
<dbReference type="PANTHER" id="PTHR23140">
    <property type="entry name" value="RNA PROCESSING PROTEIN LD23810P"/>
    <property type="match status" value="1"/>
</dbReference>
<dbReference type="PROSITE" id="PS50128">
    <property type="entry name" value="SURP"/>
    <property type="match status" value="1"/>
</dbReference>
<dbReference type="InterPro" id="IPR051485">
    <property type="entry name" value="SR-CTD_assoc_factor"/>
</dbReference>
<dbReference type="InterPro" id="IPR012677">
    <property type="entry name" value="Nucleotide-bd_a/b_plait_sf"/>
</dbReference>
<evidence type="ECO:0000259" key="5">
    <source>
        <dbReference type="PROSITE" id="PS50128"/>
    </source>
</evidence>
<reference evidence="7" key="1">
    <citation type="submission" date="2025-05" db="UniProtKB">
        <authorList>
            <consortium name="EnsemblMetazoa"/>
        </authorList>
    </citation>
    <scope>IDENTIFICATION</scope>
</reference>
<dbReference type="PANTHER" id="PTHR23140:SF0">
    <property type="entry name" value="U2 SNRNP-ASSOCIATED SURP MOTIF-CONTAINING PROTEIN"/>
    <property type="match status" value="1"/>
</dbReference>
<keyword evidence="8" id="KW-1185">Reference proteome</keyword>
<feature type="domain" description="SURP motif" evidence="5">
    <location>
        <begin position="285"/>
        <end position="328"/>
    </location>
</feature>
<dbReference type="Pfam" id="PF04818">
    <property type="entry name" value="CID"/>
    <property type="match status" value="1"/>
</dbReference>
<dbReference type="PROSITE" id="PS50102">
    <property type="entry name" value="RRM"/>
    <property type="match status" value="1"/>
</dbReference>
<evidence type="ECO:0008006" key="9">
    <source>
        <dbReference type="Google" id="ProtNLM"/>
    </source>
</evidence>
<dbReference type="Gene3D" id="1.25.40.90">
    <property type="match status" value="1"/>
</dbReference>
<evidence type="ECO:0000256" key="2">
    <source>
        <dbReference type="PROSITE-ProRule" id="PRU00176"/>
    </source>
</evidence>
<feature type="domain" description="RRM" evidence="4">
    <location>
        <begin position="140"/>
        <end position="215"/>
    </location>
</feature>
<feature type="compositionally biased region" description="Basic and acidic residues" evidence="3">
    <location>
        <begin position="610"/>
        <end position="641"/>
    </location>
</feature>
<dbReference type="SMART" id="SM00360">
    <property type="entry name" value="RRM"/>
    <property type="match status" value="1"/>
</dbReference>
<evidence type="ECO:0000313" key="8">
    <source>
        <dbReference type="Proteomes" id="UP001652700"/>
    </source>
</evidence>
<dbReference type="PROSITE" id="PS51391">
    <property type="entry name" value="CID"/>
    <property type="match status" value="1"/>
</dbReference>
<proteinExistence type="predicted"/>
<accession>A0ABM5KPG5</accession>
<name>A0ABM5KPG5_DIAVI</name>
<dbReference type="Gene3D" id="3.30.70.330">
    <property type="match status" value="1"/>
</dbReference>
<dbReference type="RefSeq" id="XP_050512082.1">
    <property type="nucleotide sequence ID" value="XM_050656125.1"/>
</dbReference>
<dbReference type="InterPro" id="IPR006569">
    <property type="entry name" value="CID_dom"/>
</dbReference>
<dbReference type="InterPro" id="IPR000061">
    <property type="entry name" value="Surp"/>
</dbReference>
<organism evidence="7 8">
    <name type="scientific">Diabrotica virgifera virgifera</name>
    <name type="common">western corn rootworm</name>
    <dbReference type="NCBI Taxonomy" id="50390"/>
    <lineage>
        <taxon>Eukaryota</taxon>
        <taxon>Metazoa</taxon>
        <taxon>Ecdysozoa</taxon>
        <taxon>Arthropoda</taxon>
        <taxon>Hexapoda</taxon>
        <taxon>Insecta</taxon>
        <taxon>Pterygota</taxon>
        <taxon>Neoptera</taxon>
        <taxon>Endopterygota</taxon>
        <taxon>Coleoptera</taxon>
        <taxon>Polyphaga</taxon>
        <taxon>Cucujiformia</taxon>
        <taxon>Chrysomeloidea</taxon>
        <taxon>Chrysomelidae</taxon>
        <taxon>Galerucinae</taxon>
        <taxon>Diabroticina</taxon>
        <taxon>Diabroticites</taxon>
        <taxon>Diabrotica</taxon>
    </lineage>
</organism>
<dbReference type="SUPFAM" id="SSF54928">
    <property type="entry name" value="RNA-binding domain, RBD"/>
    <property type="match status" value="1"/>
</dbReference>
<feature type="compositionally biased region" description="Basic and acidic residues" evidence="3">
    <location>
        <begin position="663"/>
        <end position="675"/>
    </location>
</feature>
<feature type="compositionally biased region" description="Basic residues" evidence="3">
    <location>
        <begin position="676"/>
        <end position="697"/>
    </location>
</feature>
<dbReference type="EnsemblMetazoa" id="XM_050656125.1">
    <property type="protein sequence ID" value="XP_050512082.1"/>
    <property type="gene ID" value="LOC114326458"/>
</dbReference>
<dbReference type="InterPro" id="IPR035967">
    <property type="entry name" value="SWAP/Surp_sf"/>
</dbReference>
<dbReference type="SMART" id="SM00648">
    <property type="entry name" value="SWAP"/>
    <property type="match status" value="1"/>
</dbReference>
<evidence type="ECO:0000256" key="3">
    <source>
        <dbReference type="SAM" id="MobiDB-lite"/>
    </source>
</evidence>
<dbReference type="InterPro" id="IPR008942">
    <property type="entry name" value="ENTH_VHS"/>
</dbReference>
<keyword evidence="1 2" id="KW-0694">RNA-binding</keyword>
<dbReference type="InterPro" id="IPR035979">
    <property type="entry name" value="RBD_domain_sf"/>
</dbReference>
<dbReference type="Proteomes" id="UP001652700">
    <property type="component" value="Unplaced"/>
</dbReference>
<evidence type="ECO:0000259" key="6">
    <source>
        <dbReference type="PROSITE" id="PS51391"/>
    </source>
</evidence>
<protein>
    <recommendedName>
        <fullName evidence="9">U2 snRNP-associated SURP motif-containing protein</fullName>
    </recommendedName>
</protein>
<dbReference type="SMART" id="SM00582">
    <property type="entry name" value="RPR"/>
    <property type="match status" value="1"/>
</dbReference>
<evidence type="ECO:0000313" key="7">
    <source>
        <dbReference type="EnsemblMetazoa" id="XP_050512082.1"/>
    </source>
</evidence>
<evidence type="ECO:0000259" key="4">
    <source>
        <dbReference type="PROSITE" id="PS50102"/>
    </source>
</evidence>
<sequence>MSRRNYKRWRQAEEEDAAQVFKEFIETFQSSPSVANKIFVRSGVLYPDKQEKGEETAGQIYKPIPLIPTKDVETSQAIECARILKETVPTKNKKQEKSKSNLEDLKEELMLKHLARDRLKVVVNQDETYKPIENEEQMSTNLFLPDVHPKITDYDLMLEFGAYGPLASVKIYVERDGNKPNQKRGFVAFMSRKDAERALEENKNRRDLTVRWGKPVDLPTQPIYIPESLLKLYQPPPPSGLPFNAQPPAGFIKPISEMSEEEFNTLLYNSYVKVTYPMNTRERMLIHRMVEFVVKEGPEFEAMVMNKEINNPAYNFLFDNHSSAHLYYRWKVYSILHGDSLTNWSTKKFRMFKGGSIWCPPVIPCYSDGMPDQLIKKTTEQELMEDQRNKLIKLIQNLSPERSKIAEGMVFCLKHINAIDGLVDIILEALTNTGSTIPKKIARLYLLSDVISNCKIKKVTLKIQEQEDTIIEVFKNLETFRNTLGTARDQFSSRVLAVIEHWHNSNLFSDSLIQTIRSIFRSDTIQEEGDDSSIDEPLDGASLLKRYHPDMDPNIIIGDKLKAKKEKSPEKDVSMYFVPSKWDKLDSEDIENQPSLIENMFHVDFDDSKKRETTKHTVHSEDVKYSDSKNKIYPKGTEKSKNSRRRRKSRDKVNFEDVDDQSDSEKRKYMRDLKKTSKHSVKSSNKKKNKKKDKNRF</sequence>
<dbReference type="Pfam" id="PF00076">
    <property type="entry name" value="RRM_1"/>
    <property type="match status" value="1"/>
</dbReference>